<evidence type="ECO:0000259" key="2">
    <source>
        <dbReference type="Pfam" id="PF01408"/>
    </source>
</evidence>
<reference evidence="3" key="1">
    <citation type="submission" date="2024-05" db="EMBL/GenBank/DDBJ databases">
        <title>Herbiconiux sp. A18JL235.</title>
        <authorList>
            <person name="Zhang G."/>
        </authorList>
    </citation>
    <scope>NUCLEOTIDE SEQUENCE</scope>
    <source>
        <strain evidence="3">A18JL235</strain>
    </source>
</reference>
<dbReference type="GO" id="GO:0016491">
    <property type="term" value="F:oxidoreductase activity"/>
    <property type="evidence" value="ECO:0007669"/>
    <property type="project" value="UniProtKB-KW"/>
</dbReference>
<dbReference type="Gene3D" id="3.40.50.720">
    <property type="entry name" value="NAD(P)-binding Rossmann-like Domain"/>
    <property type="match status" value="1"/>
</dbReference>
<dbReference type="EMBL" id="CP162511">
    <property type="protein sequence ID" value="XDI05301.1"/>
    <property type="molecule type" value="Genomic_DNA"/>
</dbReference>
<dbReference type="AlphaFoldDB" id="A0AB39BGP0"/>
<evidence type="ECO:0000313" key="3">
    <source>
        <dbReference type="EMBL" id="XDI05301.1"/>
    </source>
</evidence>
<protein>
    <submittedName>
        <fullName evidence="3">Gfo/Idh/MocA family protein</fullName>
    </submittedName>
</protein>
<keyword evidence="1" id="KW-0560">Oxidoreductase</keyword>
<proteinExistence type="predicted"/>
<dbReference type="PANTHER" id="PTHR43818:SF11">
    <property type="entry name" value="BCDNA.GH03377"/>
    <property type="match status" value="1"/>
</dbReference>
<dbReference type="GO" id="GO:0000166">
    <property type="term" value="F:nucleotide binding"/>
    <property type="evidence" value="ECO:0007669"/>
    <property type="project" value="InterPro"/>
</dbReference>
<dbReference type="InterPro" id="IPR050463">
    <property type="entry name" value="Gfo/Idh/MocA_oxidrdct_glycsds"/>
</dbReference>
<name>A0AB39BGP0_9MICO</name>
<evidence type="ECO:0000256" key="1">
    <source>
        <dbReference type="ARBA" id="ARBA00023002"/>
    </source>
</evidence>
<accession>A0AB39BGP0</accession>
<feature type="domain" description="Gfo/Idh/MocA-like oxidoreductase N-terminal" evidence="2">
    <location>
        <begin position="10"/>
        <end position="128"/>
    </location>
</feature>
<dbReference type="Gene3D" id="3.30.360.10">
    <property type="entry name" value="Dihydrodipicolinate Reductase, domain 2"/>
    <property type="match status" value="1"/>
</dbReference>
<dbReference type="InterPro" id="IPR036291">
    <property type="entry name" value="NAD(P)-bd_dom_sf"/>
</dbReference>
<organism evidence="3">
    <name type="scientific">Herbiconiux sp. A18JL235</name>
    <dbReference type="NCBI Taxonomy" id="3152363"/>
    <lineage>
        <taxon>Bacteria</taxon>
        <taxon>Bacillati</taxon>
        <taxon>Actinomycetota</taxon>
        <taxon>Actinomycetes</taxon>
        <taxon>Micrococcales</taxon>
        <taxon>Microbacteriaceae</taxon>
        <taxon>Herbiconiux</taxon>
    </lineage>
</organism>
<dbReference type="RefSeq" id="WP_368497685.1">
    <property type="nucleotide sequence ID" value="NZ_CP162511.1"/>
</dbReference>
<dbReference type="Pfam" id="PF01408">
    <property type="entry name" value="GFO_IDH_MocA"/>
    <property type="match status" value="1"/>
</dbReference>
<dbReference type="PANTHER" id="PTHR43818">
    <property type="entry name" value="BCDNA.GH03377"/>
    <property type="match status" value="1"/>
</dbReference>
<sequence length="419" mass="43906">MSARGARRAVALVGASGYGRRHLDELLDLHRAGSIEVCAVVDTALPAGIGELAELAGLVAESGAHPYLGGDLAEALRSREPTTVVIATPPHTHAALAEQALAAGCSVYLEKPPVPLLADLHRLLERASGRRFEVGFQQTPAVVATVTDALLAHPLGAVERITGFGALQRPDSYYTRSRWAGRLELDGRAVFDGALFNPLAHVVHAALAIASSIDPAWALDSLEAQLGSVRAIQCDDLAAVGARSIDGPEVFAIGTTAADRVIEPSVLVVGERGRLRVRLRDLATTVSVDGEDPFELPPRAHGSALRAAVLDPHGPADPLLEAAAAEPFVRLVSAVVDTVGEPVALARDSLALHRDGERLVTLPGIARAIESAVDDGHLLTDGQVALGDSLRRTRLGEWNGRMARSYDDSVATIAGEVSS</sequence>
<dbReference type="SUPFAM" id="SSF51735">
    <property type="entry name" value="NAD(P)-binding Rossmann-fold domains"/>
    <property type="match status" value="1"/>
</dbReference>
<gene>
    <name evidence="3" type="ORF">ABFY20_18580</name>
</gene>
<dbReference type="InterPro" id="IPR000683">
    <property type="entry name" value="Gfo/Idh/MocA-like_OxRdtase_N"/>
</dbReference>